<dbReference type="CDD" id="cd00761">
    <property type="entry name" value="Glyco_tranf_GTA_type"/>
    <property type="match status" value="1"/>
</dbReference>
<dbReference type="InterPro" id="IPR029044">
    <property type="entry name" value="Nucleotide-diphossugar_trans"/>
</dbReference>
<proteinExistence type="predicted"/>
<dbReference type="RefSeq" id="WP_320506766.1">
    <property type="nucleotide sequence ID" value="NZ_JAXCLW010000001.1"/>
</dbReference>
<dbReference type="Proteomes" id="UP001279642">
    <property type="component" value="Unassembled WGS sequence"/>
</dbReference>
<keyword evidence="3" id="KW-1185">Reference proteome</keyword>
<dbReference type="EMBL" id="JAXCLW010000001">
    <property type="protein sequence ID" value="MDY0881712.1"/>
    <property type="molecule type" value="Genomic_DNA"/>
</dbReference>
<dbReference type="PANTHER" id="PTHR43685:SF3">
    <property type="entry name" value="SLR2126 PROTEIN"/>
    <property type="match status" value="1"/>
</dbReference>
<dbReference type="EC" id="2.4.-.-" evidence="2"/>
<name>A0ABU5E605_9PROT</name>
<evidence type="ECO:0000259" key="1">
    <source>
        <dbReference type="Pfam" id="PF00535"/>
    </source>
</evidence>
<comment type="caution">
    <text evidence="2">The sequence shown here is derived from an EMBL/GenBank/DDBJ whole genome shotgun (WGS) entry which is preliminary data.</text>
</comment>
<organism evidence="2 3">
    <name type="scientific">Dongia soli</name>
    <dbReference type="NCBI Taxonomy" id="600628"/>
    <lineage>
        <taxon>Bacteria</taxon>
        <taxon>Pseudomonadati</taxon>
        <taxon>Pseudomonadota</taxon>
        <taxon>Alphaproteobacteria</taxon>
        <taxon>Rhodospirillales</taxon>
        <taxon>Dongiaceae</taxon>
        <taxon>Dongia</taxon>
    </lineage>
</organism>
<dbReference type="Pfam" id="PF00535">
    <property type="entry name" value="Glycos_transf_2"/>
    <property type="match status" value="1"/>
</dbReference>
<keyword evidence="2" id="KW-0328">Glycosyltransferase</keyword>
<dbReference type="InterPro" id="IPR001173">
    <property type="entry name" value="Glyco_trans_2-like"/>
</dbReference>
<dbReference type="InterPro" id="IPR050834">
    <property type="entry name" value="Glycosyltransf_2"/>
</dbReference>
<keyword evidence="2" id="KW-0808">Transferase</keyword>
<accession>A0ABU5E605</accession>
<dbReference type="SUPFAM" id="SSF53448">
    <property type="entry name" value="Nucleotide-diphospho-sugar transferases"/>
    <property type="match status" value="1"/>
</dbReference>
<feature type="domain" description="Glycosyltransferase 2-like" evidence="1">
    <location>
        <begin position="15"/>
        <end position="132"/>
    </location>
</feature>
<evidence type="ECO:0000313" key="2">
    <source>
        <dbReference type="EMBL" id="MDY0881712.1"/>
    </source>
</evidence>
<gene>
    <name evidence="2" type="ORF">SMD27_02545</name>
</gene>
<dbReference type="PANTHER" id="PTHR43685">
    <property type="entry name" value="GLYCOSYLTRANSFERASE"/>
    <property type="match status" value="1"/>
</dbReference>
<dbReference type="Gene3D" id="3.90.550.10">
    <property type="entry name" value="Spore Coat Polysaccharide Biosynthesis Protein SpsA, Chain A"/>
    <property type="match status" value="1"/>
</dbReference>
<protein>
    <submittedName>
        <fullName evidence="2">Glycosyltransferase</fullName>
        <ecNumber evidence="2">2.4.-.-</ecNumber>
    </submittedName>
</protein>
<dbReference type="GO" id="GO:0016757">
    <property type="term" value="F:glycosyltransferase activity"/>
    <property type="evidence" value="ECO:0007669"/>
    <property type="project" value="UniProtKB-KW"/>
</dbReference>
<reference evidence="2 3" key="1">
    <citation type="journal article" date="2016" name="Antonie Van Leeuwenhoek">
        <title>Dongia soli sp. nov., isolated from soil from Dokdo, Korea.</title>
        <authorList>
            <person name="Kim D.U."/>
            <person name="Lee H."/>
            <person name="Kim H."/>
            <person name="Kim S.G."/>
            <person name="Ka J.O."/>
        </authorList>
    </citation>
    <scope>NUCLEOTIDE SEQUENCE [LARGE SCALE GENOMIC DNA]</scope>
    <source>
        <strain evidence="2 3">D78</strain>
    </source>
</reference>
<evidence type="ECO:0000313" key="3">
    <source>
        <dbReference type="Proteomes" id="UP001279642"/>
    </source>
</evidence>
<sequence length="284" mass="31274">MMREARREQRQPDVSVIIAAYQAREFIETAIASVVAQQHQDFEIVVAPDEPDDYAFLAQCDPRIRLIAPVAAPTGPAKARNRATAAARGRFIAVLDADDCWSPNYLSRLLPLAERHGTAYGRTAITDWQGVELRSIPARDHQATIGFEEFAAAYGSLHGVTRLDPARQWQDLLAEDVLYDLESLALAGGAAPYAADAIYTLRIRQQSLSHSDHFIHRIDAGYEQLIALIRAGATAIAKPHFDAAAGVFHSWRRMNGRFATAWQADRSTEFHAFVAGLAGEPLGE</sequence>